<dbReference type="InterPro" id="IPR013324">
    <property type="entry name" value="RNA_pol_sigma_r3/r4-like"/>
</dbReference>
<dbReference type="InterPro" id="IPR036388">
    <property type="entry name" value="WH-like_DNA-bd_sf"/>
</dbReference>
<evidence type="ECO:0000256" key="5">
    <source>
        <dbReference type="SAM" id="MobiDB-lite"/>
    </source>
</evidence>
<dbReference type="PANTHER" id="PTHR43133:SF32">
    <property type="entry name" value="BLR3042 PROTEIN"/>
    <property type="match status" value="1"/>
</dbReference>
<evidence type="ECO:0000256" key="4">
    <source>
        <dbReference type="ARBA" id="ARBA00023163"/>
    </source>
</evidence>
<dbReference type="InterPro" id="IPR013249">
    <property type="entry name" value="RNA_pol_sigma70_r4_t2"/>
</dbReference>
<dbReference type="PANTHER" id="PTHR43133">
    <property type="entry name" value="RNA POLYMERASE ECF-TYPE SIGMA FACTO"/>
    <property type="match status" value="1"/>
</dbReference>
<evidence type="ECO:0000259" key="6">
    <source>
        <dbReference type="Pfam" id="PF04542"/>
    </source>
</evidence>
<feature type="domain" description="RNA polymerase sigma factor 70 region 4 type 2" evidence="7">
    <location>
        <begin position="140"/>
        <end position="192"/>
    </location>
</feature>
<feature type="domain" description="RNA polymerase sigma-70 region 2" evidence="6">
    <location>
        <begin position="44"/>
        <end position="107"/>
    </location>
</feature>
<accession>A0ABY6B936</accession>
<evidence type="ECO:0000313" key="8">
    <source>
        <dbReference type="EMBL" id="UXI66514.1"/>
    </source>
</evidence>
<reference evidence="8" key="1">
    <citation type="submission" date="2022-09" db="EMBL/GenBank/DDBJ databases">
        <title>Tahibacter sp. nov., isolated from a fresh water.</title>
        <authorList>
            <person name="Baek J.H."/>
            <person name="Lee J.K."/>
            <person name="Kim J.M."/>
            <person name="Jeon C.O."/>
        </authorList>
    </citation>
    <scope>NUCLEOTIDE SEQUENCE</scope>
    <source>
        <strain evidence="8">W38</strain>
    </source>
</reference>
<dbReference type="SUPFAM" id="SSF88659">
    <property type="entry name" value="Sigma3 and sigma4 domains of RNA polymerase sigma factors"/>
    <property type="match status" value="1"/>
</dbReference>
<dbReference type="CDD" id="cd06171">
    <property type="entry name" value="Sigma70_r4"/>
    <property type="match status" value="1"/>
</dbReference>
<keyword evidence="9" id="KW-1185">Reference proteome</keyword>
<feature type="region of interest" description="Disordered" evidence="5">
    <location>
        <begin position="1"/>
        <end position="23"/>
    </location>
</feature>
<dbReference type="Gene3D" id="1.10.10.10">
    <property type="entry name" value="Winged helix-like DNA-binding domain superfamily/Winged helix DNA-binding domain"/>
    <property type="match status" value="1"/>
</dbReference>
<dbReference type="Proteomes" id="UP001064632">
    <property type="component" value="Chromosome"/>
</dbReference>
<proteinExistence type="inferred from homology"/>
<protein>
    <submittedName>
        <fullName evidence="8">Sigma-70 family RNA polymerase sigma factor</fullName>
    </submittedName>
</protein>
<dbReference type="InterPro" id="IPR013325">
    <property type="entry name" value="RNA_pol_sigma_r2"/>
</dbReference>
<dbReference type="InterPro" id="IPR007627">
    <property type="entry name" value="RNA_pol_sigma70_r2"/>
</dbReference>
<dbReference type="EMBL" id="CP104694">
    <property type="protein sequence ID" value="UXI66514.1"/>
    <property type="molecule type" value="Genomic_DNA"/>
</dbReference>
<evidence type="ECO:0000313" key="9">
    <source>
        <dbReference type="Proteomes" id="UP001064632"/>
    </source>
</evidence>
<sequence>MKPISDLPDAQCHPQRPDEASGDGAERALLTAVANGDRVAFQRLYTHYYTRLIRFLTRHTSRRDLLDEIINDVFWIVWRKAPEFRGDSKVGTWIIGIAYRCMLKTLRFEPASRESAEFTDDDMDGGCTDTPEAEQRELRDWVMRGLATLPPEQRMTLELAYYLGQSCEEIAAIMNCAVGTVKARMFHARLRLRNTLPAIGGDTAVPVRFPESAP</sequence>
<keyword evidence="3" id="KW-0731">Sigma factor</keyword>
<dbReference type="InterPro" id="IPR039425">
    <property type="entry name" value="RNA_pol_sigma-70-like"/>
</dbReference>
<dbReference type="Gene3D" id="1.10.1740.10">
    <property type="match status" value="1"/>
</dbReference>
<comment type="similarity">
    <text evidence="1">Belongs to the sigma-70 factor family. ECF subfamily.</text>
</comment>
<evidence type="ECO:0000259" key="7">
    <source>
        <dbReference type="Pfam" id="PF08281"/>
    </source>
</evidence>
<keyword evidence="4" id="KW-0804">Transcription</keyword>
<evidence type="ECO:0000256" key="1">
    <source>
        <dbReference type="ARBA" id="ARBA00010641"/>
    </source>
</evidence>
<dbReference type="InterPro" id="IPR014284">
    <property type="entry name" value="RNA_pol_sigma-70_dom"/>
</dbReference>
<evidence type="ECO:0000256" key="3">
    <source>
        <dbReference type="ARBA" id="ARBA00023082"/>
    </source>
</evidence>
<dbReference type="NCBIfam" id="TIGR02937">
    <property type="entry name" value="sigma70-ECF"/>
    <property type="match status" value="1"/>
</dbReference>
<organism evidence="8 9">
    <name type="scientific">Tahibacter amnicola</name>
    <dbReference type="NCBI Taxonomy" id="2976241"/>
    <lineage>
        <taxon>Bacteria</taxon>
        <taxon>Pseudomonadati</taxon>
        <taxon>Pseudomonadota</taxon>
        <taxon>Gammaproteobacteria</taxon>
        <taxon>Lysobacterales</taxon>
        <taxon>Rhodanobacteraceae</taxon>
        <taxon>Tahibacter</taxon>
    </lineage>
</organism>
<dbReference type="Pfam" id="PF08281">
    <property type="entry name" value="Sigma70_r4_2"/>
    <property type="match status" value="1"/>
</dbReference>
<dbReference type="Pfam" id="PF04542">
    <property type="entry name" value="Sigma70_r2"/>
    <property type="match status" value="1"/>
</dbReference>
<dbReference type="RefSeq" id="WP_261693498.1">
    <property type="nucleotide sequence ID" value="NZ_CP104694.1"/>
</dbReference>
<gene>
    <name evidence="8" type="ORF">N4264_17390</name>
</gene>
<dbReference type="SUPFAM" id="SSF88946">
    <property type="entry name" value="Sigma2 domain of RNA polymerase sigma factors"/>
    <property type="match status" value="1"/>
</dbReference>
<name>A0ABY6B936_9GAMM</name>
<keyword evidence="2" id="KW-0805">Transcription regulation</keyword>
<evidence type="ECO:0000256" key="2">
    <source>
        <dbReference type="ARBA" id="ARBA00023015"/>
    </source>
</evidence>